<dbReference type="GeneID" id="94827051"/>
<gene>
    <name evidence="1" type="ORF">TRFO_05190</name>
</gene>
<proteinExistence type="predicted"/>
<name>A0A1J4KCX7_9EUKA</name>
<keyword evidence="2" id="KW-1185">Reference proteome</keyword>
<dbReference type="VEuPathDB" id="TrichDB:TRFO_05190"/>
<comment type="caution">
    <text evidence="1">The sequence shown here is derived from an EMBL/GenBank/DDBJ whole genome shotgun (WGS) entry which is preliminary data.</text>
</comment>
<dbReference type="Proteomes" id="UP000179807">
    <property type="component" value="Unassembled WGS sequence"/>
</dbReference>
<accession>A0A1J4KCX7</accession>
<evidence type="ECO:0000313" key="1">
    <source>
        <dbReference type="EMBL" id="OHT07556.1"/>
    </source>
</evidence>
<organism evidence="1 2">
    <name type="scientific">Tritrichomonas foetus</name>
    <dbReference type="NCBI Taxonomy" id="1144522"/>
    <lineage>
        <taxon>Eukaryota</taxon>
        <taxon>Metamonada</taxon>
        <taxon>Parabasalia</taxon>
        <taxon>Tritrichomonadida</taxon>
        <taxon>Tritrichomonadidae</taxon>
        <taxon>Tritrichomonas</taxon>
    </lineage>
</organism>
<protein>
    <submittedName>
        <fullName evidence="1">Uncharacterized protein</fullName>
    </submittedName>
</protein>
<dbReference type="AlphaFoldDB" id="A0A1J4KCX7"/>
<dbReference type="OrthoDB" id="10687790at2759"/>
<evidence type="ECO:0000313" key="2">
    <source>
        <dbReference type="Proteomes" id="UP000179807"/>
    </source>
</evidence>
<dbReference type="EMBL" id="MLAK01000693">
    <property type="protein sequence ID" value="OHT07556.1"/>
    <property type="molecule type" value="Genomic_DNA"/>
</dbReference>
<sequence>MPGKFVFQPASSSNNMKKLLENPTTPLVAILKHEMLGTTVRNELKAMVAYFFPPTEMEKSSPDLPRLEELLDYALTSKNENPNYKILQLNRNASNLLAHCFTKFMDEVVKDPCKRVARRLRNFINDSKNNTNPIICGHFQRIIENYFRHEPDEFTTDLNDGFTLDKLVDFLIDHVNILPYRELLSDILSEFSDLFGPNVVDKILLAAAKNVFSISLFITKNFNKSHQFSLSTALKKNKFTCETLQKIQPININKQKIPLPDFLLNEHYDEAMAPVILDESFLRSQQQFVKFNKKTAKQYTSLDEIIQLIYCLLSSIRLAAISETSIIEHCQNEKSIRLLLICGVFADSNSPISIEAFNLLYHIIYGYDNIPKMTEIPKIVDDFAANFIFDPESMTTQMFAAFPIFWNYRYDTVISESQEINGNKVAPYKVIDPNDFDKETKSEYPLCLLKKPYKKPKGSTPLEFLSPIFFSEPPLNTTFNVRFMEILERLNKERLDILGEETDANNLNEEDKKKLLEIDLIYFEFIRNRFDLNKENTNVTIFGALEVVTPLVTTDKFFHPDSMTTADEEQQKMHRVPLNGHILKLLQFLMDPNLSKFLDVSDEDPGIFYDFIPDRNKLSNDYFNATKQYEKLMKMAEKSAVILEHTQGTIPQKVDEFD</sequence>
<dbReference type="RefSeq" id="XP_068360692.1">
    <property type="nucleotide sequence ID" value="XM_068492347.1"/>
</dbReference>
<reference evidence="1" key="1">
    <citation type="submission" date="2016-10" db="EMBL/GenBank/DDBJ databases">
        <authorList>
            <person name="Benchimol M."/>
            <person name="Almeida L.G."/>
            <person name="Vasconcelos A.T."/>
            <person name="Perreira-Neves A."/>
            <person name="Rosa I.A."/>
            <person name="Tasca T."/>
            <person name="Bogo M.R."/>
            <person name="de Souza W."/>
        </authorList>
    </citation>
    <scope>NUCLEOTIDE SEQUENCE [LARGE SCALE GENOMIC DNA]</scope>
    <source>
        <strain evidence="1">K</strain>
    </source>
</reference>